<keyword evidence="3" id="KW-1185">Reference proteome</keyword>
<protein>
    <recommendedName>
        <fullName evidence="4">Endonuclease/exonuclease/phosphatase</fullName>
    </recommendedName>
</protein>
<dbReference type="EMBL" id="OZ034813">
    <property type="protein sequence ID" value="CAL1352703.1"/>
    <property type="molecule type" value="Genomic_DNA"/>
</dbReference>
<dbReference type="SUPFAM" id="SSF56219">
    <property type="entry name" value="DNase I-like"/>
    <property type="match status" value="1"/>
</dbReference>
<sequence>MEKHGGRIASDRNMNEFQGSLTDAGLRDMGFRGYRYTWENRRTGERFIEERIDSFVASDSWSEVFPRTRVSHLEKEKSDHRPLICDTKGRRMKSHAGDGRLNLNPTGLTMANARR</sequence>
<dbReference type="AlphaFoldDB" id="A0AAV2C9Y3"/>
<evidence type="ECO:0000313" key="2">
    <source>
        <dbReference type="EMBL" id="CAL1352703.1"/>
    </source>
</evidence>
<dbReference type="Gene3D" id="3.60.10.10">
    <property type="entry name" value="Endonuclease/exonuclease/phosphatase"/>
    <property type="match status" value="1"/>
</dbReference>
<dbReference type="Proteomes" id="UP001497516">
    <property type="component" value="Chromosome 1"/>
</dbReference>
<name>A0AAV2C9Y3_9ROSI</name>
<dbReference type="PANTHER" id="PTHR33710:SF62">
    <property type="entry name" value="DUF4283 DOMAIN PROTEIN"/>
    <property type="match status" value="1"/>
</dbReference>
<organism evidence="2 3">
    <name type="scientific">Linum trigynum</name>
    <dbReference type="NCBI Taxonomy" id="586398"/>
    <lineage>
        <taxon>Eukaryota</taxon>
        <taxon>Viridiplantae</taxon>
        <taxon>Streptophyta</taxon>
        <taxon>Embryophyta</taxon>
        <taxon>Tracheophyta</taxon>
        <taxon>Spermatophyta</taxon>
        <taxon>Magnoliopsida</taxon>
        <taxon>eudicotyledons</taxon>
        <taxon>Gunneridae</taxon>
        <taxon>Pentapetalae</taxon>
        <taxon>rosids</taxon>
        <taxon>fabids</taxon>
        <taxon>Malpighiales</taxon>
        <taxon>Linaceae</taxon>
        <taxon>Linum</taxon>
    </lineage>
</organism>
<reference evidence="2 3" key="1">
    <citation type="submission" date="2024-04" db="EMBL/GenBank/DDBJ databases">
        <authorList>
            <person name="Fracassetti M."/>
        </authorList>
    </citation>
    <scope>NUCLEOTIDE SEQUENCE [LARGE SCALE GENOMIC DNA]</scope>
</reference>
<proteinExistence type="predicted"/>
<feature type="region of interest" description="Disordered" evidence="1">
    <location>
        <begin position="88"/>
        <end position="115"/>
    </location>
</feature>
<evidence type="ECO:0000313" key="3">
    <source>
        <dbReference type="Proteomes" id="UP001497516"/>
    </source>
</evidence>
<evidence type="ECO:0008006" key="4">
    <source>
        <dbReference type="Google" id="ProtNLM"/>
    </source>
</evidence>
<dbReference type="PANTHER" id="PTHR33710">
    <property type="entry name" value="BNAC02G09200D PROTEIN"/>
    <property type="match status" value="1"/>
</dbReference>
<evidence type="ECO:0000256" key="1">
    <source>
        <dbReference type="SAM" id="MobiDB-lite"/>
    </source>
</evidence>
<accession>A0AAV2C9Y3</accession>
<dbReference type="InterPro" id="IPR036691">
    <property type="entry name" value="Endo/exonu/phosph_ase_sf"/>
</dbReference>
<gene>
    <name evidence="2" type="ORF">LTRI10_LOCUS652</name>
</gene>